<dbReference type="PANTHER" id="PTHR43522">
    <property type="entry name" value="TRANSKETOLASE"/>
    <property type="match status" value="1"/>
</dbReference>
<sequence>MEGISHEVAPLAGTQGLGKLVAFYDDNGISIDGEVEGWHVVPNVDGHNSEAIQAAIERAKQHNNKPSLIICKTITGFGAPNKQGKESCHSDALGNEEVAAARKQPGWPHAPFHVPEEIYKGLDATARGAKWEQDLEARLVRYAEADALKRRLNGFAAQ</sequence>
<dbReference type="AlphaFoldDB" id="A0A1R4HN91"/>
<organism evidence="2 3">
    <name type="scientific">Halomonas citrativorans</name>
    <dbReference type="NCBI Taxonomy" id="2742612"/>
    <lineage>
        <taxon>Bacteria</taxon>
        <taxon>Pseudomonadati</taxon>
        <taxon>Pseudomonadota</taxon>
        <taxon>Gammaproteobacteria</taxon>
        <taxon>Oceanospirillales</taxon>
        <taxon>Halomonadaceae</taxon>
        <taxon>Halomonas</taxon>
    </lineage>
</organism>
<gene>
    <name evidence="2" type="ORF">CZ787_00515</name>
</gene>
<evidence type="ECO:0000259" key="1">
    <source>
        <dbReference type="Pfam" id="PF00456"/>
    </source>
</evidence>
<keyword evidence="2" id="KW-0808">Transferase</keyword>
<dbReference type="InterPro" id="IPR029061">
    <property type="entry name" value="THDP-binding"/>
</dbReference>
<accession>A0A1R4HN91</accession>
<dbReference type="GO" id="GO:0006098">
    <property type="term" value="P:pentose-phosphate shunt"/>
    <property type="evidence" value="ECO:0007669"/>
    <property type="project" value="TreeGrafter"/>
</dbReference>
<dbReference type="Pfam" id="PF00456">
    <property type="entry name" value="Transketolase_N"/>
    <property type="match status" value="1"/>
</dbReference>
<dbReference type="GO" id="GO:0005829">
    <property type="term" value="C:cytosol"/>
    <property type="evidence" value="ECO:0007669"/>
    <property type="project" value="TreeGrafter"/>
</dbReference>
<reference evidence="2 3" key="1">
    <citation type="submission" date="2017-02" db="EMBL/GenBank/DDBJ databases">
        <authorList>
            <person name="Dridi B."/>
        </authorList>
    </citation>
    <scope>NUCLEOTIDE SEQUENCE [LARGE SCALE GENOMIC DNA]</scope>
    <source>
        <strain evidence="2 3">JB380</strain>
    </source>
</reference>
<evidence type="ECO:0000313" key="3">
    <source>
        <dbReference type="Proteomes" id="UP000196331"/>
    </source>
</evidence>
<dbReference type="SUPFAM" id="SSF52518">
    <property type="entry name" value="Thiamin diphosphate-binding fold (THDP-binding)"/>
    <property type="match status" value="1"/>
</dbReference>
<dbReference type="GO" id="GO:0004802">
    <property type="term" value="F:transketolase activity"/>
    <property type="evidence" value="ECO:0007669"/>
    <property type="project" value="UniProtKB-EC"/>
</dbReference>
<evidence type="ECO:0000313" key="2">
    <source>
        <dbReference type="EMBL" id="SJN09011.1"/>
    </source>
</evidence>
<dbReference type="PANTHER" id="PTHR43522:SF2">
    <property type="entry name" value="TRANSKETOLASE 1-RELATED"/>
    <property type="match status" value="1"/>
</dbReference>
<feature type="domain" description="Transketolase N-terminal" evidence="1">
    <location>
        <begin position="1"/>
        <end position="147"/>
    </location>
</feature>
<dbReference type="InterPro" id="IPR005474">
    <property type="entry name" value="Transketolase_N"/>
</dbReference>
<comment type="caution">
    <text evidence="2">The sequence shown here is derived from an EMBL/GenBank/DDBJ whole genome shotgun (WGS) entry which is preliminary data.</text>
</comment>
<name>A0A1R4HN91_9GAMM</name>
<dbReference type="InterPro" id="IPR033247">
    <property type="entry name" value="Transketolase_fam"/>
</dbReference>
<dbReference type="Gene3D" id="3.40.50.970">
    <property type="match status" value="1"/>
</dbReference>
<dbReference type="EMBL" id="FUKM01000003">
    <property type="protein sequence ID" value="SJN09011.1"/>
    <property type="molecule type" value="Genomic_DNA"/>
</dbReference>
<protein>
    <submittedName>
        <fullName evidence="2">Transketolase</fullName>
        <ecNumber evidence="2">2.2.1.1</ecNumber>
    </submittedName>
</protein>
<proteinExistence type="predicted"/>
<dbReference type="Proteomes" id="UP000196331">
    <property type="component" value="Unassembled WGS sequence"/>
</dbReference>
<dbReference type="EC" id="2.2.1.1" evidence="2"/>